<comment type="caution">
    <text evidence="1">The sequence shown here is derived from an EMBL/GenBank/DDBJ whole genome shotgun (WGS) entry which is preliminary data.</text>
</comment>
<proteinExistence type="predicted"/>
<name>A0AAD6BWV4_9EURO</name>
<evidence type="ECO:0000313" key="2">
    <source>
        <dbReference type="Proteomes" id="UP001213681"/>
    </source>
</evidence>
<evidence type="ECO:0000313" key="1">
    <source>
        <dbReference type="EMBL" id="KAJ5433194.1"/>
    </source>
</evidence>
<gene>
    <name evidence="1" type="ORF">N7458_012350</name>
</gene>
<sequence>MTLQYHSSHFQANFDQHGDIRTSRIPVDPSVIIWAKDRPWFPEYKGFYILRKNWNYATYLGVLSEAKF</sequence>
<protein>
    <submittedName>
        <fullName evidence="1">Uncharacterized protein</fullName>
    </submittedName>
</protein>
<reference evidence="1" key="2">
    <citation type="journal article" date="2023" name="IMA Fungus">
        <title>Comparative genomic study of the Penicillium genus elucidates a diverse pangenome and 15 lateral gene transfer events.</title>
        <authorList>
            <person name="Petersen C."/>
            <person name="Sorensen T."/>
            <person name="Nielsen M.R."/>
            <person name="Sondergaard T.E."/>
            <person name="Sorensen J.L."/>
            <person name="Fitzpatrick D.A."/>
            <person name="Frisvad J.C."/>
            <person name="Nielsen K.L."/>
        </authorList>
    </citation>
    <scope>NUCLEOTIDE SEQUENCE</scope>
    <source>
        <strain evidence="1">IBT 16125</strain>
    </source>
</reference>
<dbReference type="AlphaFoldDB" id="A0AAD6BWV4"/>
<dbReference type="GeneID" id="81605975"/>
<dbReference type="Proteomes" id="UP001213681">
    <property type="component" value="Unassembled WGS sequence"/>
</dbReference>
<dbReference type="RefSeq" id="XP_056760486.1">
    <property type="nucleotide sequence ID" value="XM_056915732.1"/>
</dbReference>
<dbReference type="EMBL" id="JAPVEA010000009">
    <property type="protein sequence ID" value="KAJ5433194.1"/>
    <property type="molecule type" value="Genomic_DNA"/>
</dbReference>
<reference evidence="1" key="1">
    <citation type="submission" date="2022-12" db="EMBL/GenBank/DDBJ databases">
        <authorList>
            <person name="Petersen C."/>
        </authorList>
    </citation>
    <scope>NUCLEOTIDE SEQUENCE</scope>
    <source>
        <strain evidence="1">IBT 16125</strain>
    </source>
</reference>
<organism evidence="1 2">
    <name type="scientific">Penicillium daleae</name>
    <dbReference type="NCBI Taxonomy" id="63821"/>
    <lineage>
        <taxon>Eukaryota</taxon>
        <taxon>Fungi</taxon>
        <taxon>Dikarya</taxon>
        <taxon>Ascomycota</taxon>
        <taxon>Pezizomycotina</taxon>
        <taxon>Eurotiomycetes</taxon>
        <taxon>Eurotiomycetidae</taxon>
        <taxon>Eurotiales</taxon>
        <taxon>Aspergillaceae</taxon>
        <taxon>Penicillium</taxon>
    </lineage>
</organism>
<accession>A0AAD6BWV4</accession>
<keyword evidence="2" id="KW-1185">Reference proteome</keyword>